<accession>A0A1G7GS31</accession>
<dbReference type="OrthoDB" id="260707at2157"/>
<protein>
    <recommendedName>
        <fullName evidence="1">DUF8149 domain-containing protein</fullName>
    </recommendedName>
</protein>
<dbReference type="Proteomes" id="UP000199076">
    <property type="component" value="Unassembled WGS sequence"/>
</dbReference>
<organism evidence="2 3">
    <name type="scientific">Halorientalis regularis</name>
    <dbReference type="NCBI Taxonomy" id="660518"/>
    <lineage>
        <taxon>Archaea</taxon>
        <taxon>Methanobacteriati</taxon>
        <taxon>Methanobacteriota</taxon>
        <taxon>Stenosarchaea group</taxon>
        <taxon>Halobacteria</taxon>
        <taxon>Halobacteriales</taxon>
        <taxon>Haloarculaceae</taxon>
        <taxon>Halorientalis</taxon>
    </lineage>
</organism>
<sequence length="68" mass="7477">MSDDEPSVPVFCDDCGTTTRVALDDVDEAIERHNDQLHDGEEIAQVDPEIADHLADLVVDDLGLLDEE</sequence>
<dbReference type="EMBL" id="FNBK01000002">
    <property type="protein sequence ID" value="SDE90957.1"/>
    <property type="molecule type" value="Genomic_DNA"/>
</dbReference>
<proteinExistence type="predicted"/>
<name>A0A1G7GS31_9EURY</name>
<evidence type="ECO:0000259" key="1">
    <source>
        <dbReference type="Pfam" id="PF26476"/>
    </source>
</evidence>
<evidence type="ECO:0000313" key="2">
    <source>
        <dbReference type="EMBL" id="SDE90957.1"/>
    </source>
</evidence>
<keyword evidence="3" id="KW-1185">Reference proteome</keyword>
<dbReference type="STRING" id="660518.SAMN05216218_102162"/>
<feature type="domain" description="DUF8149" evidence="1">
    <location>
        <begin position="2"/>
        <end position="67"/>
    </location>
</feature>
<reference evidence="3" key="1">
    <citation type="submission" date="2016-10" db="EMBL/GenBank/DDBJ databases">
        <authorList>
            <person name="Varghese N."/>
            <person name="Submissions S."/>
        </authorList>
    </citation>
    <scope>NUCLEOTIDE SEQUENCE [LARGE SCALE GENOMIC DNA]</scope>
    <source>
        <strain evidence="3">IBRC-M 10760</strain>
    </source>
</reference>
<gene>
    <name evidence="2" type="ORF">SAMN05216218_102162</name>
</gene>
<dbReference type="RefSeq" id="WP_092687952.1">
    <property type="nucleotide sequence ID" value="NZ_FNBK01000002.1"/>
</dbReference>
<dbReference type="AlphaFoldDB" id="A0A1G7GS31"/>
<dbReference type="Pfam" id="PF26476">
    <property type="entry name" value="DUF8149"/>
    <property type="match status" value="1"/>
</dbReference>
<evidence type="ECO:0000313" key="3">
    <source>
        <dbReference type="Proteomes" id="UP000199076"/>
    </source>
</evidence>
<dbReference type="InterPro" id="IPR058462">
    <property type="entry name" value="DUF8149"/>
</dbReference>